<gene>
    <name evidence="2" type="ORF">CgunFtcFv8_022252</name>
</gene>
<evidence type="ECO:0000313" key="3">
    <source>
        <dbReference type="Proteomes" id="UP001331515"/>
    </source>
</evidence>
<protein>
    <recommendedName>
        <fullName evidence="4">Secreted protein</fullName>
    </recommendedName>
</protein>
<evidence type="ECO:0000256" key="1">
    <source>
        <dbReference type="SAM" id="SignalP"/>
    </source>
</evidence>
<evidence type="ECO:0000313" key="2">
    <source>
        <dbReference type="EMBL" id="KAK5926702.1"/>
    </source>
</evidence>
<keyword evidence="3" id="KW-1185">Reference proteome</keyword>
<keyword evidence="1" id="KW-0732">Signal</keyword>
<organism evidence="2 3">
    <name type="scientific">Champsocephalus gunnari</name>
    <name type="common">Mackerel icefish</name>
    <dbReference type="NCBI Taxonomy" id="52237"/>
    <lineage>
        <taxon>Eukaryota</taxon>
        <taxon>Metazoa</taxon>
        <taxon>Chordata</taxon>
        <taxon>Craniata</taxon>
        <taxon>Vertebrata</taxon>
        <taxon>Euteleostomi</taxon>
        <taxon>Actinopterygii</taxon>
        <taxon>Neopterygii</taxon>
        <taxon>Teleostei</taxon>
        <taxon>Neoteleostei</taxon>
        <taxon>Acanthomorphata</taxon>
        <taxon>Eupercaria</taxon>
        <taxon>Perciformes</taxon>
        <taxon>Notothenioidei</taxon>
        <taxon>Channichthyidae</taxon>
        <taxon>Champsocephalus</taxon>
    </lineage>
</organism>
<feature type="chain" id="PRO_5042889474" description="Secreted protein" evidence="1">
    <location>
        <begin position="19"/>
        <end position="71"/>
    </location>
</feature>
<accession>A0AAN8DQJ1</accession>
<dbReference type="EMBL" id="JAURVH010001519">
    <property type="protein sequence ID" value="KAK5926702.1"/>
    <property type="molecule type" value="Genomic_DNA"/>
</dbReference>
<feature type="signal peptide" evidence="1">
    <location>
        <begin position="1"/>
        <end position="18"/>
    </location>
</feature>
<dbReference type="AlphaFoldDB" id="A0AAN8DQJ1"/>
<proteinExistence type="predicted"/>
<sequence length="71" mass="8066">MSGLFQKALTHIFKVCCAFFVSVSTNCCKFNNIAAQLDLDLQRGTGKREDDYFYIISLMCRRGKNNVGLNH</sequence>
<reference evidence="2 3" key="1">
    <citation type="journal article" date="2023" name="Mol. Biol. Evol.">
        <title>Genomics of Secondarily Temperate Adaptation in the Only Non-Antarctic Icefish.</title>
        <authorList>
            <person name="Rivera-Colon A.G."/>
            <person name="Rayamajhi N."/>
            <person name="Minhas B.F."/>
            <person name="Madrigal G."/>
            <person name="Bilyk K.T."/>
            <person name="Yoon V."/>
            <person name="Hune M."/>
            <person name="Gregory S."/>
            <person name="Cheng C.H.C."/>
            <person name="Catchen J.M."/>
        </authorList>
    </citation>
    <scope>NUCLEOTIDE SEQUENCE [LARGE SCALE GENOMIC DNA]</scope>
    <source>
        <tissue evidence="2">White muscle</tissue>
    </source>
</reference>
<comment type="caution">
    <text evidence="2">The sequence shown here is derived from an EMBL/GenBank/DDBJ whole genome shotgun (WGS) entry which is preliminary data.</text>
</comment>
<evidence type="ECO:0008006" key="4">
    <source>
        <dbReference type="Google" id="ProtNLM"/>
    </source>
</evidence>
<name>A0AAN8DQJ1_CHAGU</name>
<dbReference type="Proteomes" id="UP001331515">
    <property type="component" value="Unassembled WGS sequence"/>
</dbReference>